<dbReference type="OrthoDB" id="6281275at2759"/>
<feature type="compositionally biased region" description="Polar residues" evidence="3">
    <location>
        <begin position="1525"/>
        <end position="1542"/>
    </location>
</feature>
<feature type="region of interest" description="Disordered" evidence="3">
    <location>
        <begin position="1514"/>
        <end position="1592"/>
    </location>
</feature>
<dbReference type="PANTHER" id="PTHR23175">
    <property type="entry name" value="PDZ DOMAIN-CONTAINING PROTEIN"/>
    <property type="match status" value="1"/>
</dbReference>
<feature type="compositionally biased region" description="Polar residues" evidence="3">
    <location>
        <begin position="1233"/>
        <end position="1242"/>
    </location>
</feature>
<feature type="compositionally biased region" description="Low complexity" evidence="3">
    <location>
        <begin position="1479"/>
        <end position="1489"/>
    </location>
</feature>
<dbReference type="InterPro" id="IPR001849">
    <property type="entry name" value="PH_domain"/>
</dbReference>
<feature type="region of interest" description="Disordered" evidence="3">
    <location>
        <begin position="941"/>
        <end position="1017"/>
    </location>
</feature>
<dbReference type="InterPro" id="IPR041489">
    <property type="entry name" value="PDZ_6"/>
</dbReference>
<evidence type="ECO:0000256" key="3">
    <source>
        <dbReference type="SAM" id="MobiDB-lite"/>
    </source>
</evidence>
<dbReference type="Gene3D" id="2.30.42.10">
    <property type="match status" value="1"/>
</dbReference>
<proteinExistence type="predicted"/>
<feature type="compositionally biased region" description="Low complexity" evidence="3">
    <location>
        <begin position="1646"/>
        <end position="1661"/>
    </location>
</feature>
<dbReference type="SUPFAM" id="SSF50156">
    <property type="entry name" value="PDZ domain-like"/>
    <property type="match status" value="1"/>
</dbReference>
<dbReference type="PROSITE" id="PS50106">
    <property type="entry name" value="PDZ"/>
    <property type="match status" value="1"/>
</dbReference>
<dbReference type="Gene3D" id="2.30.29.30">
    <property type="entry name" value="Pleckstrin-homology domain (PH domain)/Phosphotyrosine-binding domain (PTB)"/>
    <property type="match status" value="1"/>
</dbReference>
<dbReference type="GO" id="GO:0005096">
    <property type="term" value="F:GTPase activator activity"/>
    <property type="evidence" value="ECO:0007669"/>
    <property type="project" value="UniProtKB-KW"/>
</dbReference>
<feature type="region of interest" description="Disordered" evidence="3">
    <location>
        <begin position="250"/>
        <end position="408"/>
    </location>
</feature>
<feature type="compositionally biased region" description="Polar residues" evidence="3">
    <location>
        <begin position="386"/>
        <end position="408"/>
    </location>
</feature>
<feature type="compositionally biased region" description="Low complexity" evidence="3">
    <location>
        <begin position="683"/>
        <end position="696"/>
    </location>
</feature>
<evidence type="ECO:0000313" key="8">
    <source>
        <dbReference type="Proteomes" id="UP000507470"/>
    </source>
</evidence>
<feature type="region of interest" description="Disordered" evidence="3">
    <location>
        <begin position="478"/>
        <end position="504"/>
    </location>
</feature>
<feature type="region of interest" description="Disordered" evidence="3">
    <location>
        <begin position="1722"/>
        <end position="1793"/>
    </location>
</feature>
<dbReference type="SMART" id="SM00324">
    <property type="entry name" value="RhoGAP"/>
    <property type="match status" value="1"/>
</dbReference>
<feature type="compositionally biased region" description="Basic and acidic residues" evidence="3">
    <location>
        <begin position="620"/>
        <end position="641"/>
    </location>
</feature>
<feature type="compositionally biased region" description="Polar residues" evidence="3">
    <location>
        <begin position="291"/>
        <end position="300"/>
    </location>
</feature>
<feature type="compositionally biased region" description="Basic residues" evidence="3">
    <location>
        <begin position="1840"/>
        <end position="1853"/>
    </location>
</feature>
<keyword evidence="8" id="KW-1185">Reference proteome</keyword>
<feature type="compositionally biased region" description="Polar residues" evidence="3">
    <location>
        <begin position="491"/>
        <end position="504"/>
    </location>
</feature>
<evidence type="ECO:0000259" key="4">
    <source>
        <dbReference type="PROSITE" id="PS50003"/>
    </source>
</evidence>
<feature type="compositionally biased region" description="Polar residues" evidence="3">
    <location>
        <begin position="1779"/>
        <end position="1793"/>
    </location>
</feature>
<feature type="region of interest" description="Disordered" evidence="3">
    <location>
        <begin position="1808"/>
        <end position="1857"/>
    </location>
</feature>
<dbReference type="Pfam" id="PF17820">
    <property type="entry name" value="PDZ_6"/>
    <property type="match status" value="1"/>
</dbReference>
<dbReference type="InterPro" id="IPR001605">
    <property type="entry name" value="PH_dom-spectrin-type"/>
</dbReference>
<feature type="compositionally biased region" description="Basic and acidic residues" evidence="3">
    <location>
        <begin position="1768"/>
        <end position="1778"/>
    </location>
</feature>
<feature type="compositionally biased region" description="Polar residues" evidence="3">
    <location>
        <begin position="941"/>
        <end position="954"/>
    </location>
</feature>
<dbReference type="InterPro" id="IPR008936">
    <property type="entry name" value="Rho_GTPase_activation_prot"/>
</dbReference>
<organism evidence="7 8">
    <name type="scientific">Mytilus coruscus</name>
    <name type="common">Sea mussel</name>
    <dbReference type="NCBI Taxonomy" id="42192"/>
    <lineage>
        <taxon>Eukaryota</taxon>
        <taxon>Metazoa</taxon>
        <taxon>Spiralia</taxon>
        <taxon>Lophotrochozoa</taxon>
        <taxon>Mollusca</taxon>
        <taxon>Bivalvia</taxon>
        <taxon>Autobranchia</taxon>
        <taxon>Pteriomorphia</taxon>
        <taxon>Mytilida</taxon>
        <taxon>Mytiloidea</taxon>
        <taxon>Mytilidae</taxon>
        <taxon>Mytilinae</taxon>
        <taxon>Mytilus</taxon>
    </lineage>
</organism>
<evidence type="ECO:0000256" key="2">
    <source>
        <dbReference type="SAM" id="Coils"/>
    </source>
</evidence>
<dbReference type="SMART" id="SM00233">
    <property type="entry name" value="PH"/>
    <property type="match status" value="1"/>
</dbReference>
<accession>A0A6J8BW47</accession>
<dbReference type="Gene3D" id="1.10.555.10">
    <property type="entry name" value="Rho GTPase activation protein"/>
    <property type="match status" value="1"/>
</dbReference>
<keyword evidence="1" id="KW-0343">GTPase activation</keyword>
<dbReference type="InterPro" id="IPR000198">
    <property type="entry name" value="RhoGAP_dom"/>
</dbReference>
<dbReference type="GO" id="GO:0007165">
    <property type="term" value="P:signal transduction"/>
    <property type="evidence" value="ECO:0007669"/>
    <property type="project" value="InterPro"/>
</dbReference>
<feature type="region of interest" description="Disordered" evidence="3">
    <location>
        <begin position="1645"/>
        <end position="1671"/>
    </location>
</feature>
<dbReference type="SMART" id="SM00228">
    <property type="entry name" value="PDZ"/>
    <property type="match status" value="1"/>
</dbReference>
<feature type="domain" description="Rho-GAP" evidence="6">
    <location>
        <begin position="1025"/>
        <end position="1217"/>
    </location>
</feature>
<dbReference type="GO" id="GO:0005543">
    <property type="term" value="F:phospholipid binding"/>
    <property type="evidence" value="ECO:0007669"/>
    <property type="project" value="InterPro"/>
</dbReference>
<evidence type="ECO:0000256" key="1">
    <source>
        <dbReference type="ARBA" id="ARBA00022468"/>
    </source>
</evidence>
<evidence type="ECO:0000313" key="7">
    <source>
        <dbReference type="EMBL" id="CAC5386537.1"/>
    </source>
</evidence>
<gene>
    <name evidence="7" type="ORF">MCOR_21964</name>
</gene>
<feature type="compositionally biased region" description="Low complexity" evidence="3">
    <location>
        <begin position="1726"/>
        <end position="1740"/>
    </location>
</feature>
<feature type="domain" description="PDZ" evidence="5">
    <location>
        <begin position="82"/>
        <end position="139"/>
    </location>
</feature>
<dbReference type="PANTHER" id="PTHR23175:SF23">
    <property type="entry name" value="PDZ DOMAIN-CONTAINING PROTEIN"/>
    <property type="match status" value="1"/>
</dbReference>
<dbReference type="InterPro" id="IPR001478">
    <property type="entry name" value="PDZ"/>
</dbReference>
<dbReference type="Pfam" id="PF00620">
    <property type="entry name" value="RhoGAP"/>
    <property type="match status" value="1"/>
</dbReference>
<dbReference type="InterPro" id="IPR041681">
    <property type="entry name" value="PH_9"/>
</dbReference>
<feature type="coiled-coil region" evidence="2">
    <location>
        <begin position="1397"/>
        <end position="1445"/>
    </location>
</feature>
<feature type="region of interest" description="Disordered" evidence="3">
    <location>
        <begin position="1304"/>
        <end position="1325"/>
    </location>
</feature>
<dbReference type="EMBL" id="CACVKT020003884">
    <property type="protein sequence ID" value="CAC5386537.1"/>
    <property type="molecule type" value="Genomic_DNA"/>
</dbReference>
<feature type="compositionally biased region" description="Polar residues" evidence="3">
    <location>
        <begin position="704"/>
        <end position="719"/>
    </location>
</feature>
<feature type="region of interest" description="Disordered" evidence="3">
    <location>
        <begin position="181"/>
        <end position="213"/>
    </location>
</feature>
<dbReference type="FunFam" id="1.10.555.10:FF:000058">
    <property type="entry name" value="GTPase-activating protein pac-1"/>
    <property type="match status" value="1"/>
</dbReference>
<feature type="compositionally biased region" description="Low complexity" evidence="3">
    <location>
        <begin position="323"/>
        <end position="349"/>
    </location>
</feature>
<dbReference type="PROSITE" id="PS50003">
    <property type="entry name" value="PH_DOMAIN"/>
    <property type="match status" value="1"/>
</dbReference>
<name>A0A6J8BW47_MYTCO</name>
<dbReference type="InterPro" id="IPR036034">
    <property type="entry name" value="PDZ_sf"/>
</dbReference>
<feature type="domain" description="PH" evidence="4">
    <location>
        <begin position="811"/>
        <end position="919"/>
    </location>
</feature>
<keyword evidence="2" id="KW-0175">Coiled coil</keyword>
<dbReference type="InterPro" id="IPR011993">
    <property type="entry name" value="PH-like_dom_sf"/>
</dbReference>
<dbReference type="SUPFAM" id="SSF48350">
    <property type="entry name" value="GTPase activation domain, GAP"/>
    <property type="match status" value="1"/>
</dbReference>
<evidence type="ECO:0000259" key="5">
    <source>
        <dbReference type="PROSITE" id="PS50106"/>
    </source>
</evidence>
<protein>
    <submittedName>
        <fullName evidence="7">ARHGAP21_23</fullName>
    </submittedName>
</protein>
<feature type="compositionally biased region" description="Polar residues" evidence="3">
    <location>
        <begin position="181"/>
        <end position="207"/>
    </location>
</feature>
<feature type="compositionally biased region" description="Basic and acidic residues" evidence="3">
    <location>
        <begin position="311"/>
        <end position="321"/>
    </location>
</feature>
<sequence>MENNGDHRLTSLLSTWRGPRTVIIPKTDQGYGFTLRHFIVYPPDITRSSPNLHEEDYISTENFIQGSRRRSKHGGSEPMDTIFVKNVKEDSPAYLAGLCTGDRILSVNNFPVTGKTYQQVISLIQSGESILKLEVLPQDQDILQMAYKNTHTLSQDSLYHGRGNTNTASRLNSSQGYTLSSMENIAPSSGGYQEHSATGSDGQTEMQEYSPERNIKSTVSYTTSVYREPSGYNGRGEPRSFIDTRKEFEERVKDYSDPPPNKTFSFGLYYPTPKKESRSEVTFRRGRDNVLQPNDSQENIAKTVRTARVIPLEKKSSREEQSQESLISSSSSSGYTLSSSPSRHSYPDSIRNNPPLPPPRSFTSPERQRSEIHTTTRHYVPVVPQGQRSAKISSSLDNLDSRTENYQTDRNLRTNYSTTRIYEHPSKNSNTRTFIVKINDSGTESENDENSNQNRNSYGTAFALTRSPHSTSIEIKAKERPRVSQRKKQFESGQMEKTGSTPNVNRYKTEIQKITSLGKFNSVSSRLQNFEKSEDGQQSAPKLRRMSSTERYSSPEAPSISHNQNQPQFQEQAPIRIYVSQGSSNNQPSPIVEIVPMSMYQGGEAMDSNRGPVSKTPVHVQHDDMDGGRADQEMEDDDKHGQKPVRKPSFLAAVTASQELYGSSPDEISPDSPPSQQWRQHTSPETTTISYSSSSIMPPPSSSGMTLTSTPIKDSQSTVILRKKSDSSPDDEAIKLQRRTSYLMATAKDRDTNKLSLDKSLTHSHSDTDVQMITPKKPPSMTKLKAFFGERTPRILEATERRQDPASPIQEISKMGNLQCKTDIADGKRNSDRSWRPVWVELRGHALFLNKEKKEGSHPFAFDEQPISVKSSMVDIAYDYTKKRNVFRLKTYNGSEYLFQADDHDTMLSWIEAVQKNNNPDLDDQGLFSANLIIRKSNEMTTQTSAVSVKSSPQVPHKPKSRLSTKSIIKIPHSPSMKRKDRKTGDDSSKQKTTLKDRIKSFRKTSNATGSGGPDDAEGTGMFGVPIKCCIPSPNNDFVPMIVDLCTKIVEARGLEVTGVYRVPGNTAAVNMMTEELNKGIDNMNVDHEKWCDVNVISSLLKAFFRKLPESLVTSELYQDFINASRLEDPERRMLKLKRLLHELPEHHFETFKHLAEHLNKVAAFGHINKMDARNLAIVFGPTLVKKKDDDMASIVKDMSDQCRIIESIILHHDWFFGSWDQDDHVPVDEQSETPTNPSVTRLSCDDDDNTVNPKDIVFSIVQAANKKLRGEKDKSSDGLDTSVLDGGFSERNIDQEVYRSRMKGQIESTSKSSPDLLGLSGRATHDKLMSLPVRQSDSANDRRMAKSQEIMESDWDFVGSSQSMYGKSLHYSDDSLDKNDELEVSHSGLSGSFSVSQSTIDRLRIIEEEARALREKEEKRKRDFERRKLEKQKIEQNIMKTKKEMEIEDRHSIEDLLSAVLLKSDPGGRSLGHHRGDSMSSDHSNSSSEGRQPLCYKKEKSGGGKYFVIQSIVGKHGREKMPRSSKSGSNIEVKGQKTSSLERLLEQSENEVSRKSGRGRYASNDSQYLQITKGDHPHRRSKSNLSRSNSLRRGSLDSLIDLIQDGKRRSYEDTDSEDGSDLLSDLTSTFDQKLKVLVNPKYKLNGSSSKLNRSDSSNISNEKDTQLRLPPQLPLSHVNKKLCSSNDMLEKQYQDPSLHRSPRQHETKVGIAYRFERNPSNSMLAQSNNSSEANNTNSAPVDPRNSAVTFTVPSVPHPQVTVLSPVHDSRTKNEKTEINLTLSNPVSNKSPTQLYQINVDKSPLHTQQRSLDETKTPIHTQQRSLDETFKARSSSPPAVKRKSEKPKKRRHTVGGTDDLEHFKALVSVTQSKGENKRSAWDQLQPVVKSPNLVVHRSLQQWIENERLRGSTPDLSQQHSPKFF</sequence>
<feature type="compositionally biased region" description="Basic and acidic residues" evidence="3">
    <location>
        <begin position="983"/>
        <end position="1000"/>
    </location>
</feature>
<reference evidence="7 8" key="1">
    <citation type="submission" date="2020-06" db="EMBL/GenBank/DDBJ databases">
        <authorList>
            <person name="Li R."/>
            <person name="Bekaert M."/>
        </authorList>
    </citation>
    <scope>NUCLEOTIDE SEQUENCE [LARGE SCALE GENOMIC DNA]</scope>
    <source>
        <strain evidence="8">wild</strain>
    </source>
</reference>
<feature type="compositionally biased region" description="Basic and acidic residues" evidence="3">
    <location>
        <begin position="1544"/>
        <end position="1555"/>
    </location>
</feature>
<feature type="region of interest" description="Disordered" evidence="3">
    <location>
        <begin position="1226"/>
        <end position="1247"/>
    </location>
</feature>
<feature type="region of interest" description="Disordered" evidence="3">
    <location>
        <begin position="602"/>
        <end position="731"/>
    </location>
</feature>
<feature type="region of interest" description="Disordered" evidence="3">
    <location>
        <begin position="1468"/>
        <end position="1499"/>
    </location>
</feature>
<evidence type="ECO:0000259" key="6">
    <source>
        <dbReference type="PROSITE" id="PS50238"/>
    </source>
</evidence>
<dbReference type="Proteomes" id="UP000507470">
    <property type="component" value="Unassembled WGS sequence"/>
</dbReference>
<dbReference type="PRINTS" id="PR00683">
    <property type="entry name" value="SPECTRINPH"/>
</dbReference>
<dbReference type="Pfam" id="PF15410">
    <property type="entry name" value="PH_9"/>
    <property type="match status" value="1"/>
</dbReference>
<feature type="compositionally biased region" description="Basic and acidic residues" evidence="3">
    <location>
        <begin position="273"/>
        <end position="288"/>
    </location>
</feature>
<dbReference type="SUPFAM" id="SSF50729">
    <property type="entry name" value="PH domain-like"/>
    <property type="match status" value="1"/>
</dbReference>
<dbReference type="PROSITE" id="PS50238">
    <property type="entry name" value="RHOGAP"/>
    <property type="match status" value="1"/>
</dbReference>
<feature type="region of interest" description="Disordered" evidence="3">
    <location>
        <begin position="529"/>
        <end position="568"/>
    </location>
</feature>